<keyword evidence="6 7" id="KW-0472">Membrane</keyword>
<dbReference type="Pfam" id="PF01313">
    <property type="entry name" value="Bac_export_3"/>
    <property type="match status" value="1"/>
</dbReference>
<dbReference type="Proteomes" id="UP000177583">
    <property type="component" value="Unassembled WGS sequence"/>
</dbReference>
<reference evidence="8 9" key="1">
    <citation type="journal article" date="2016" name="Nat. Commun.">
        <title>Thousands of microbial genomes shed light on interconnected biogeochemical processes in an aquifer system.</title>
        <authorList>
            <person name="Anantharaman K."/>
            <person name="Brown C.T."/>
            <person name="Hug L.A."/>
            <person name="Sharon I."/>
            <person name="Castelle C.J."/>
            <person name="Probst A.J."/>
            <person name="Thomas B.C."/>
            <person name="Singh A."/>
            <person name="Wilkins M.J."/>
            <person name="Karaoz U."/>
            <person name="Brodie E.L."/>
            <person name="Williams K.H."/>
            <person name="Hubbard S.S."/>
            <person name="Banfield J.F."/>
        </authorList>
    </citation>
    <scope>NUCLEOTIDE SEQUENCE [LARGE SCALE GENOMIC DNA]</scope>
</reference>
<sequence length="91" mass="9814">MTQEFLTSFAAEAILVTVKLSAPLLLVALVLGLLVSIFQAVTQIQEMTLAIIPKMVGVALVLILFLPWFLSTASNFMSKVLSSLPFYLGLG</sequence>
<dbReference type="PRINTS" id="PR00952">
    <property type="entry name" value="TYPE3IMQPROT"/>
</dbReference>
<keyword evidence="5 7" id="KW-1133">Transmembrane helix</keyword>
<evidence type="ECO:0000256" key="5">
    <source>
        <dbReference type="ARBA" id="ARBA00022989"/>
    </source>
</evidence>
<comment type="similarity">
    <text evidence="2">Belongs to the FliQ/MopD/SpaQ family.</text>
</comment>
<dbReference type="PANTHER" id="PTHR34040">
    <property type="entry name" value="FLAGELLAR BIOSYNTHETIC PROTEIN FLIQ"/>
    <property type="match status" value="1"/>
</dbReference>
<evidence type="ECO:0000313" key="8">
    <source>
        <dbReference type="EMBL" id="OGH00818.1"/>
    </source>
</evidence>
<dbReference type="GO" id="GO:0009306">
    <property type="term" value="P:protein secretion"/>
    <property type="evidence" value="ECO:0007669"/>
    <property type="project" value="InterPro"/>
</dbReference>
<keyword evidence="3" id="KW-1003">Cell membrane</keyword>
<dbReference type="EMBL" id="MFNF01000042">
    <property type="protein sequence ID" value="OGH00818.1"/>
    <property type="molecule type" value="Genomic_DNA"/>
</dbReference>
<comment type="caution">
    <text evidence="8">The sequence shown here is derived from an EMBL/GenBank/DDBJ whole genome shotgun (WGS) entry which is preliminary data.</text>
</comment>
<dbReference type="InterPro" id="IPR002191">
    <property type="entry name" value="Bac_export_3"/>
</dbReference>
<name>A0A1F6GRY4_9PROT</name>
<evidence type="ECO:0000256" key="6">
    <source>
        <dbReference type="ARBA" id="ARBA00023136"/>
    </source>
</evidence>
<accession>A0A1F6GRY4</accession>
<evidence type="ECO:0000256" key="2">
    <source>
        <dbReference type="ARBA" id="ARBA00006156"/>
    </source>
</evidence>
<dbReference type="PANTHER" id="PTHR34040:SF2">
    <property type="entry name" value="FLAGELLAR BIOSYNTHETIC PROTEIN FLIQ"/>
    <property type="match status" value="1"/>
</dbReference>
<comment type="subcellular location">
    <subcellularLocation>
        <location evidence="1">Cell membrane</location>
        <topology evidence="1">Multi-pass membrane protein</topology>
    </subcellularLocation>
</comment>
<evidence type="ECO:0000256" key="4">
    <source>
        <dbReference type="ARBA" id="ARBA00022692"/>
    </source>
</evidence>
<feature type="transmembrane region" description="Helical" evidence="7">
    <location>
        <begin position="20"/>
        <end position="41"/>
    </location>
</feature>
<gene>
    <name evidence="8" type="ORF">A2557_03855</name>
</gene>
<dbReference type="PIRSF" id="PIRSF004669">
    <property type="entry name" value="FliQ"/>
    <property type="match status" value="1"/>
</dbReference>
<evidence type="ECO:0000313" key="9">
    <source>
        <dbReference type="Proteomes" id="UP000177583"/>
    </source>
</evidence>
<proteinExistence type="inferred from homology"/>
<evidence type="ECO:0000256" key="3">
    <source>
        <dbReference type="ARBA" id="ARBA00022475"/>
    </source>
</evidence>
<feature type="transmembrane region" description="Helical" evidence="7">
    <location>
        <begin position="48"/>
        <end position="70"/>
    </location>
</feature>
<evidence type="ECO:0000256" key="7">
    <source>
        <dbReference type="SAM" id="Phobius"/>
    </source>
</evidence>
<evidence type="ECO:0000256" key="1">
    <source>
        <dbReference type="ARBA" id="ARBA00004651"/>
    </source>
</evidence>
<organism evidence="8 9">
    <name type="scientific">Candidatus Lambdaproteobacteria bacterium RIFOXYD2_FULL_56_26</name>
    <dbReference type="NCBI Taxonomy" id="1817773"/>
    <lineage>
        <taxon>Bacteria</taxon>
        <taxon>Pseudomonadati</taxon>
        <taxon>Pseudomonadota</taxon>
        <taxon>Candidatus Lambdaproteobacteria</taxon>
    </lineage>
</organism>
<protein>
    <submittedName>
        <fullName evidence="8">EscS/YscS/HrcS family type III secretion system export apparatus protein</fullName>
    </submittedName>
</protein>
<dbReference type="AlphaFoldDB" id="A0A1F6GRY4"/>
<keyword evidence="4 7" id="KW-0812">Transmembrane</keyword>
<dbReference type="GO" id="GO:0005886">
    <property type="term" value="C:plasma membrane"/>
    <property type="evidence" value="ECO:0007669"/>
    <property type="project" value="UniProtKB-SubCell"/>
</dbReference>